<accession>A0A074ZHW6</accession>
<dbReference type="CTD" id="20320127"/>
<name>A0A074ZHW6_OPIVI</name>
<dbReference type="KEGG" id="ovi:T265_05945"/>
<evidence type="ECO:0000313" key="2">
    <source>
        <dbReference type="EMBL" id="KER26888.1"/>
    </source>
</evidence>
<feature type="compositionally biased region" description="Polar residues" evidence="1">
    <location>
        <begin position="79"/>
        <end position="88"/>
    </location>
</feature>
<feature type="region of interest" description="Disordered" evidence="1">
    <location>
        <begin position="59"/>
        <end position="88"/>
    </location>
</feature>
<dbReference type="RefSeq" id="XP_009169356.1">
    <property type="nucleotide sequence ID" value="XM_009171092.1"/>
</dbReference>
<dbReference type="AlphaFoldDB" id="A0A074ZHW6"/>
<organism evidence="2 3">
    <name type="scientific">Opisthorchis viverrini</name>
    <name type="common">Southeast Asian liver fluke</name>
    <dbReference type="NCBI Taxonomy" id="6198"/>
    <lineage>
        <taxon>Eukaryota</taxon>
        <taxon>Metazoa</taxon>
        <taxon>Spiralia</taxon>
        <taxon>Lophotrochozoa</taxon>
        <taxon>Platyhelminthes</taxon>
        <taxon>Trematoda</taxon>
        <taxon>Digenea</taxon>
        <taxon>Opisthorchiida</taxon>
        <taxon>Opisthorchiata</taxon>
        <taxon>Opisthorchiidae</taxon>
        <taxon>Opisthorchis</taxon>
    </lineage>
</organism>
<keyword evidence="3" id="KW-1185">Reference proteome</keyword>
<evidence type="ECO:0000313" key="3">
    <source>
        <dbReference type="Proteomes" id="UP000054324"/>
    </source>
</evidence>
<protein>
    <submittedName>
        <fullName evidence="2">Uncharacterized protein</fullName>
    </submittedName>
</protein>
<gene>
    <name evidence="2" type="ORF">T265_05945</name>
</gene>
<sequence>MVVRDATYSASGETGQSMRHWVSSQFGKLLDCRCRAHNGVHQLLRCSINLSLYVGREAGQSDRSARMNTANTGKDRNSSHASPMTSAR</sequence>
<dbReference type="Proteomes" id="UP000054324">
    <property type="component" value="Unassembled WGS sequence"/>
</dbReference>
<evidence type="ECO:0000256" key="1">
    <source>
        <dbReference type="SAM" id="MobiDB-lite"/>
    </source>
</evidence>
<proteinExistence type="predicted"/>
<reference evidence="2 3" key="1">
    <citation type="submission" date="2013-11" db="EMBL/GenBank/DDBJ databases">
        <title>Opisthorchis viverrini - life in the bile duct.</title>
        <authorList>
            <person name="Young N.D."/>
            <person name="Nagarajan N."/>
            <person name="Lin S.J."/>
            <person name="Korhonen P.K."/>
            <person name="Jex A.R."/>
            <person name="Hall R.S."/>
            <person name="Safavi-Hemami H."/>
            <person name="Kaewkong W."/>
            <person name="Bertrand D."/>
            <person name="Gao S."/>
            <person name="Seet Q."/>
            <person name="Wongkham S."/>
            <person name="Teh B.T."/>
            <person name="Wongkham C."/>
            <person name="Intapan P.M."/>
            <person name="Maleewong W."/>
            <person name="Yang X."/>
            <person name="Hu M."/>
            <person name="Wang Z."/>
            <person name="Hofmann A."/>
            <person name="Sternberg P.W."/>
            <person name="Tan P."/>
            <person name="Wang J."/>
            <person name="Gasser R.B."/>
        </authorList>
    </citation>
    <scope>NUCLEOTIDE SEQUENCE [LARGE SCALE GENOMIC DNA]</scope>
</reference>
<dbReference type="EMBL" id="KL596736">
    <property type="protein sequence ID" value="KER26888.1"/>
    <property type="molecule type" value="Genomic_DNA"/>
</dbReference>
<dbReference type="GeneID" id="20320127"/>